<keyword evidence="1" id="KW-0677">Repeat</keyword>
<name>A0AAD2CE51_9STRA</name>
<evidence type="ECO:0000256" key="3">
    <source>
        <dbReference type="SAM" id="SignalP"/>
    </source>
</evidence>
<dbReference type="PANTHER" id="PTHR48065:SF75">
    <property type="entry name" value="LEUCINE-RICH REPEAT-CONTAINING N-TERMINAL PLANT-TYPE DOMAIN-CONTAINING PROTEIN"/>
    <property type="match status" value="1"/>
</dbReference>
<reference evidence="4" key="1">
    <citation type="submission" date="2023-08" db="EMBL/GenBank/DDBJ databases">
        <authorList>
            <person name="Audoor S."/>
            <person name="Bilcke G."/>
        </authorList>
    </citation>
    <scope>NUCLEOTIDE SEQUENCE</scope>
</reference>
<keyword evidence="3" id="KW-0732">Signal</keyword>
<dbReference type="Pfam" id="PF00560">
    <property type="entry name" value="LRR_1"/>
    <property type="match status" value="3"/>
</dbReference>
<dbReference type="InterPro" id="IPR001611">
    <property type="entry name" value="Leu-rich_rpt"/>
</dbReference>
<dbReference type="SUPFAM" id="SSF52058">
    <property type="entry name" value="L domain-like"/>
    <property type="match status" value="1"/>
</dbReference>
<evidence type="ECO:0000256" key="2">
    <source>
        <dbReference type="SAM" id="MobiDB-lite"/>
    </source>
</evidence>
<dbReference type="InterPro" id="IPR032675">
    <property type="entry name" value="LRR_dom_sf"/>
</dbReference>
<feature type="region of interest" description="Disordered" evidence="2">
    <location>
        <begin position="278"/>
        <end position="323"/>
    </location>
</feature>
<feature type="chain" id="PRO_5042230143" evidence="3">
    <location>
        <begin position="22"/>
        <end position="695"/>
    </location>
</feature>
<dbReference type="AlphaFoldDB" id="A0AAD2CE51"/>
<feature type="region of interest" description="Disordered" evidence="2">
    <location>
        <begin position="18"/>
        <end position="55"/>
    </location>
</feature>
<dbReference type="PANTHER" id="PTHR48065">
    <property type="entry name" value="OS10G0469600 PROTEIN"/>
    <property type="match status" value="1"/>
</dbReference>
<evidence type="ECO:0000313" key="5">
    <source>
        <dbReference type="Proteomes" id="UP001295423"/>
    </source>
</evidence>
<feature type="region of interest" description="Disordered" evidence="2">
    <location>
        <begin position="179"/>
        <end position="210"/>
    </location>
</feature>
<dbReference type="Proteomes" id="UP001295423">
    <property type="component" value="Unassembled WGS sequence"/>
</dbReference>
<keyword evidence="5" id="KW-1185">Reference proteome</keyword>
<sequence length="695" mass="77189">MNFSLFSDVSILLLSSGSGHGERSTLVSEQQDESFSQNISQQQQNRTKQQNRTNDFKESISCRNDDYDGVGLGFLLSLSSASRSDGPELPSNEIAQKGSITSASSSITDSSIAWHEVHVQNKEMKVFQQQFRDVMFGSIGASDVEEESGFREQCPPTQGSLSERSAKLLVIAPMQKEPSPKSVRVRNCNSPHSEAPSDEMTTKSLDPPDVEMMASLAGPSLGEQSERDSNCGSITDSLSSFEYASHENNHFYRILEKVKRWRRRKMKSNYQDMTPLRISTERASPDTEQNRYTEAQEPCSNDTKPSTKKMKRNEKIPSPKMDPPEFFVPEKKCSIYYEKASIHCSQCGYQFLVSITTFLLLVGAITCVVVLSKSDVETSPTSPFQSKRQVLRKMVELISGIESLNNSTNPQYKAFEWMSTMDPTVLDSSPLAVAKTAERYIISLLYFAMNGGAWTEQYGFLSPGPVCRWNDGGSEKIYRHGVVCDSNGNVLRIQLSENNLVGSLPWELDRLEYLQFLHLPRNNITSTIPNHLDFQNLQHFDLKSNEISGTLPTEIGLPENLRYLNFGSNKIGGPIPTEIGRLTRLEFLSLGSNSLMGQIPSELGYLGLSKTFDLSFNLLKGNVPSTMGRLEALQVLRLQGNALTGNLDAAFCSQSFVSFTSDCLVSESSSITCSCCDTCCDEEVCCGTMGCRSVR</sequence>
<dbReference type="Gene3D" id="3.80.10.10">
    <property type="entry name" value="Ribonuclease Inhibitor"/>
    <property type="match status" value="2"/>
</dbReference>
<evidence type="ECO:0000313" key="4">
    <source>
        <dbReference type="EMBL" id="CAJ1930695.1"/>
    </source>
</evidence>
<proteinExistence type="predicted"/>
<feature type="signal peptide" evidence="3">
    <location>
        <begin position="1"/>
        <end position="21"/>
    </location>
</feature>
<feature type="compositionally biased region" description="Polar residues" evidence="2">
    <location>
        <begin position="292"/>
        <end position="304"/>
    </location>
</feature>
<feature type="compositionally biased region" description="Basic and acidic residues" evidence="2">
    <location>
        <begin position="279"/>
        <end position="291"/>
    </location>
</feature>
<dbReference type="FunFam" id="3.80.10.10:FF:000383">
    <property type="entry name" value="Leucine-rich repeat receptor protein kinase EMS1"/>
    <property type="match status" value="1"/>
</dbReference>
<accession>A0AAD2CE51</accession>
<comment type="caution">
    <text evidence="4">The sequence shown here is derived from an EMBL/GenBank/DDBJ whole genome shotgun (WGS) entry which is preliminary data.</text>
</comment>
<organism evidence="4 5">
    <name type="scientific">Cylindrotheca closterium</name>
    <dbReference type="NCBI Taxonomy" id="2856"/>
    <lineage>
        <taxon>Eukaryota</taxon>
        <taxon>Sar</taxon>
        <taxon>Stramenopiles</taxon>
        <taxon>Ochrophyta</taxon>
        <taxon>Bacillariophyta</taxon>
        <taxon>Bacillariophyceae</taxon>
        <taxon>Bacillariophycidae</taxon>
        <taxon>Bacillariales</taxon>
        <taxon>Bacillariaceae</taxon>
        <taxon>Cylindrotheca</taxon>
    </lineage>
</organism>
<dbReference type="EMBL" id="CAKOGP040000113">
    <property type="protein sequence ID" value="CAJ1930695.1"/>
    <property type="molecule type" value="Genomic_DNA"/>
</dbReference>
<feature type="compositionally biased region" description="Polar residues" evidence="2">
    <location>
        <begin position="25"/>
        <end position="35"/>
    </location>
</feature>
<protein>
    <submittedName>
        <fullName evidence="4">Uncharacterized protein</fullName>
    </submittedName>
</protein>
<gene>
    <name evidence="4" type="ORF">CYCCA115_LOCUS2041</name>
</gene>
<evidence type="ECO:0000256" key="1">
    <source>
        <dbReference type="ARBA" id="ARBA00022737"/>
    </source>
</evidence>
<feature type="compositionally biased region" description="Low complexity" evidence="2">
    <location>
        <begin position="36"/>
        <end position="53"/>
    </location>
</feature>